<feature type="transmembrane region" description="Helical" evidence="7">
    <location>
        <begin position="153"/>
        <end position="172"/>
    </location>
</feature>
<feature type="transmembrane region" description="Helical" evidence="7">
    <location>
        <begin position="117"/>
        <end position="141"/>
    </location>
</feature>
<comment type="subcellular location">
    <subcellularLocation>
        <location evidence="1">Membrane</location>
        <topology evidence="1">Multi-pass membrane protein</topology>
    </subcellularLocation>
</comment>
<dbReference type="GO" id="GO:0000271">
    <property type="term" value="P:polysaccharide biosynthetic process"/>
    <property type="evidence" value="ECO:0007669"/>
    <property type="project" value="InterPro"/>
</dbReference>
<dbReference type="EMBL" id="VYRZ01000003">
    <property type="protein sequence ID" value="KAA9085318.1"/>
    <property type="molecule type" value="Genomic_DNA"/>
</dbReference>
<evidence type="ECO:0000259" key="8">
    <source>
        <dbReference type="Pfam" id="PF04138"/>
    </source>
</evidence>
<evidence type="ECO:0000256" key="3">
    <source>
        <dbReference type="ARBA" id="ARBA00022692"/>
    </source>
</evidence>
<accession>A0A5J5IQ59</accession>
<feature type="region of interest" description="Disordered" evidence="6">
    <location>
        <begin position="1"/>
        <end position="30"/>
    </location>
</feature>
<evidence type="ECO:0000256" key="1">
    <source>
        <dbReference type="ARBA" id="ARBA00004141"/>
    </source>
</evidence>
<name>A0A5J5IQ59_9MICO</name>
<proteinExistence type="inferred from homology"/>
<feature type="domain" description="GtrA/DPMS transmembrane" evidence="8">
    <location>
        <begin position="53"/>
        <end position="174"/>
    </location>
</feature>
<keyword evidence="10" id="KW-1185">Reference proteome</keyword>
<protein>
    <submittedName>
        <fullName evidence="9">GtrA family protein</fullName>
    </submittedName>
</protein>
<organism evidence="9 10">
    <name type="scientific">Microbacterium radiodurans</name>
    <dbReference type="NCBI Taxonomy" id="661398"/>
    <lineage>
        <taxon>Bacteria</taxon>
        <taxon>Bacillati</taxon>
        <taxon>Actinomycetota</taxon>
        <taxon>Actinomycetes</taxon>
        <taxon>Micrococcales</taxon>
        <taxon>Microbacteriaceae</taxon>
        <taxon>Microbacterium</taxon>
    </lineage>
</organism>
<dbReference type="InterPro" id="IPR051401">
    <property type="entry name" value="GtrA_CellWall_Glycosyl"/>
</dbReference>
<comment type="caution">
    <text evidence="9">The sequence shown here is derived from an EMBL/GenBank/DDBJ whole genome shotgun (WGS) entry which is preliminary data.</text>
</comment>
<dbReference type="InterPro" id="IPR007267">
    <property type="entry name" value="GtrA_DPMS_TM"/>
</dbReference>
<evidence type="ECO:0000256" key="2">
    <source>
        <dbReference type="ARBA" id="ARBA00009399"/>
    </source>
</evidence>
<dbReference type="PANTHER" id="PTHR38459">
    <property type="entry name" value="PROPHAGE BACTOPRENOL-LINKED GLUCOSE TRANSLOCASE HOMOLOG"/>
    <property type="match status" value="1"/>
</dbReference>
<evidence type="ECO:0000256" key="7">
    <source>
        <dbReference type="SAM" id="Phobius"/>
    </source>
</evidence>
<evidence type="ECO:0000313" key="10">
    <source>
        <dbReference type="Proteomes" id="UP000327039"/>
    </source>
</evidence>
<feature type="transmembrane region" description="Helical" evidence="7">
    <location>
        <begin position="46"/>
        <end position="68"/>
    </location>
</feature>
<evidence type="ECO:0000313" key="9">
    <source>
        <dbReference type="EMBL" id="KAA9085318.1"/>
    </source>
</evidence>
<reference evidence="10" key="1">
    <citation type="submission" date="2019-09" db="EMBL/GenBank/DDBJ databases">
        <title>Mumia zhuanghuii sp. nov. isolated from the intestinal contents of plateau pika (Ochotona curzoniae) in the Qinghai-Tibet plateau of China.</title>
        <authorList>
            <person name="Tian Z."/>
        </authorList>
    </citation>
    <scope>NUCLEOTIDE SEQUENCE [LARGE SCALE GENOMIC DNA]</scope>
    <source>
        <strain evidence="10">DSM 25564</strain>
    </source>
</reference>
<evidence type="ECO:0000256" key="4">
    <source>
        <dbReference type="ARBA" id="ARBA00022989"/>
    </source>
</evidence>
<keyword evidence="5 7" id="KW-0472">Membrane</keyword>
<sequence>MGTDIDTLATKSSWGQRPEASLPEAKAAGEADSGHVARPVGLRTRLIGQLASFGLVGGLAFVVDLAVYNAVRATVLQDSPIWSKVVSVAVATAFAWLGNRYLTFRRERSPHAVREGVLFAVVNVVGLLIAAGCLFVSHYVLGFTSQLADNISGNGVGLVLGTAFRFAAYRWLVFSPRSRTLRVPRSARRIVRLDTGGPS</sequence>
<comment type="similarity">
    <text evidence="2">Belongs to the GtrA family.</text>
</comment>
<dbReference type="GO" id="GO:0005886">
    <property type="term" value="C:plasma membrane"/>
    <property type="evidence" value="ECO:0007669"/>
    <property type="project" value="TreeGrafter"/>
</dbReference>
<evidence type="ECO:0000256" key="6">
    <source>
        <dbReference type="SAM" id="MobiDB-lite"/>
    </source>
</evidence>
<dbReference type="OrthoDB" id="9807815at2"/>
<dbReference type="Proteomes" id="UP000327039">
    <property type="component" value="Unassembled WGS sequence"/>
</dbReference>
<keyword evidence="4 7" id="KW-1133">Transmembrane helix</keyword>
<keyword evidence="3 7" id="KW-0812">Transmembrane</keyword>
<evidence type="ECO:0000256" key="5">
    <source>
        <dbReference type="ARBA" id="ARBA00023136"/>
    </source>
</evidence>
<dbReference type="PANTHER" id="PTHR38459:SF1">
    <property type="entry name" value="PROPHAGE BACTOPRENOL-LINKED GLUCOSE TRANSLOCASE HOMOLOG"/>
    <property type="match status" value="1"/>
</dbReference>
<feature type="transmembrane region" description="Helical" evidence="7">
    <location>
        <begin position="80"/>
        <end position="97"/>
    </location>
</feature>
<dbReference type="AlphaFoldDB" id="A0A5J5IQ59"/>
<dbReference type="Pfam" id="PF04138">
    <property type="entry name" value="GtrA_DPMS_TM"/>
    <property type="match status" value="1"/>
</dbReference>
<gene>
    <name evidence="9" type="ORF">F6B42_12665</name>
</gene>